<dbReference type="Pfam" id="PF12672">
    <property type="entry name" value="DUF3793"/>
    <property type="match status" value="1"/>
</dbReference>
<evidence type="ECO:0000313" key="2">
    <source>
        <dbReference type="Proteomes" id="UP001473063"/>
    </source>
</evidence>
<sequence length="197" mass="23006">MTCAKFESVIGYHCSPVLMGMKPANLVSFSKEKMPELPEIVSDYKEGLEREGIHMEIICGCRKHYLLLVYRQDMLQEYLEQEEARKLLLQDGYDINGTLDEMIAHLKERFFHKTEFPHEIGLFLGYPIEDVKGFRRFGGSDCKLCGYWKVYDDVEQARVIFASYDRCREFTAAQIRQGYSILQVIGMRHLCTSQMYV</sequence>
<organism evidence="1 2">
    <name type="scientific">Blautia aquisgranensis</name>
    <dbReference type="NCBI Taxonomy" id="3133153"/>
    <lineage>
        <taxon>Bacteria</taxon>
        <taxon>Bacillati</taxon>
        <taxon>Bacillota</taxon>
        <taxon>Clostridia</taxon>
        <taxon>Lachnospirales</taxon>
        <taxon>Lachnospiraceae</taxon>
        <taxon>Blautia</taxon>
    </lineage>
</organism>
<evidence type="ECO:0000313" key="1">
    <source>
        <dbReference type="EMBL" id="MEQ2369838.1"/>
    </source>
</evidence>
<dbReference type="EMBL" id="JBBMEJ010000002">
    <property type="protein sequence ID" value="MEQ2369838.1"/>
    <property type="molecule type" value="Genomic_DNA"/>
</dbReference>
<accession>A0ABV1BB40</accession>
<reference evidence="1 2" key="1">
    <citation type="submission" date="2024-03" db="EMBL/GenBank/DDBJ databases">
        <title>Human intestinal bacterial collection.</title>
        <authorList>
            <person name="Pauvert C."/>
            <person name="Hitch T.C.A."/>
            <person name="Clavel T."/>
        </authorList>
    </citation>
    <scope>NUCLEOTIDE SEQUENCE [LARGE SCALE GENOMIC DNA]</scope>
    <source>
        <strain evidence="1 2">CLA-JM-H16</strain>
    </source>
</reference>
<dbReference type="Proteomes" id="UP001473063">
    <property type="component" value="Unassembled WGS sequence"/>
</dbReference>
<gene>
    <name evidence="1" type="ORF">WMO28_02560</name>
</gene>
<dbReference type="RefSeq" id="WP_178645176.1">
    <property type="nucleotide sequence ID" value="NZ_JBBMEJ010000002.1"/>
</dbReference>
<proteinExistence type="predicted"/>
<protein>
    <submittedName>
        <fullName evidence="1">DUF3793 family protein</fullName>
    </submittedName>
</protein>
<name>A0ABV1BB40_9FIRM</name>
<comment type="caution">
    <text evidence="1">The sequence shown here is derived from an EMBL/GenBank/DDBJ whole genome shotgun (WGS) entry which is preliminary data.</text>
</comment>
<keyword evidence="2" id="KW-1185">Reference proteome</keyword>
<dbReference type="InterPro" id="IPR024523">
    <property type="entry name" value="DUF3793"/>
</dbReference>